<dbReference type="InterPro" id="IPR012902">
    <property type="entry name" value="N_methyl_site"/>
</dbReference>
<accession>A0A517SJX8</accession>
<dbReference type="Gene3D" id="3.30.700.10">
    <property type="entry name" value="Glycoprotein, Type 4 Pilin"/>
    <property type="match status" value="1"/>
</dbReference>
<dbReference type="Pfam" id="PF07596">
    <property type="entry name" value="SBP_bac_10"/>
    <property type="match status" value="1"/>
</dbReference>
<dbReference type="InterPro" id="IPR045584">
    <property type="entry name" value="Pilin-like"/>
</dbReference>
<dbReference type="InterPro" id="IPR011453">
    <property type="entry name" value="DUF1559"/>
</dbReference>
<dbReference type="Pfam" id="PF07963">
    <property type="entry name" value="N_methyl"/>
    <property type="match status" value="1"/>
</dbReference>
<keyword evidence="1" id="KW-0472">Membrane</keyword>
<evidence type="ECO:0000256" key="1">
    <source>
        <dbReference type="SAM" id="Phobius"/>
    </source>
</evidence>
<dbReference type="Proteomes" id="UP000315700">
    <property type="component" value="Chromosome"/>
</dbReference>
<feature type="transmembrane region" description="Helical" evidence="1">
    <location>
        <begin position="12"/>
        <end position="33"/>
    </location>
</feature>
<sequence>MLRSQFRRGFTLIELLVTIAIIAILVALLLPAVQQAREAARRASCKNNMHQFGVALGSYFDTFTMLPAGCVNPRGPIAHRPAGFHHSWIWALLPHLDQRSASDGLDQNLGAYDVANRPVARLVLPILLCPSDTPSRTSIDRVMRGAGLNNYAGVHHPVEAPIDTTNHGSFYVNSFLRYEEIPDGTAYTIGLGEIFRDPTNLGWVSGTRSTLRNTSGINKTKVGIRPYANDPATIVDQKQVEDSAPLDEIFPLGPEPGGDEDATEMLPTPEEGAILRPPAPPVAVNLDYSVGGFDSRHAGGAQFLLLDSSSRFISENISPGLFEQLADRADGGVTAEF</sequence>
<reference evidence="3 4" key="1">
    <citation type="submission" date="2019-02" db="EMBL/GenBank/DDBJ databases">
        <title>Deep-cultivation of Planctomycetes and their phenomic and genomic characterization uncovers novel biology.</title>
        <authorList>
            <person name="Wiegand S."/>
            <person name="Jogler M."/>
            <person name="Boedeker C."/>
            <person name="Pinto D."/>
            <person name="Vollmers J."/>
            <person name="Rivas-Marin E."/>
            <person name="Kohn T."/>
            <person name="Peeters S.H."/>
            <person name="Heuer A."/>
            <person name="Rast P."/>
            <person name="Oberbeckmann S."/>
            <person name="Bunk B."/>
            <person name="Jeske O."/>
            <person name="Meyerdierks A."/>
            <person name="Storesund J.E."/>
            <person name="Kallscheuer N."/>
            <person name="Luecker S."/>
            <person name="Lage O.M."/>
            <person name="Pohl T."/>
            <person name="Merkel B.J."/>
            <person name="Hornburger P."/>
            <person name="Mueller R.-W."/>
            <person name="Bruemmer F."/>
            <person name="Labrenz M."/>
            <person name="Spormann A.M."/>
            <person name="Op den Camp H."/>
            <person name="Overmann J."/>
            <person name="Amann R."/>
            <person name="Jetten M.S.M."/>
            <person name="Mascher T."/>
            <person name="Medema M.H."/>
            <person name="Devos D.P."/>
            <person name="Kaster A.-K."/>
            <person name="Ovreas L."/>
            <person name="Rohde M."/>
            <person name="Galperin M.Y."/>
            <person name="Jogler C."/>
        </authorList>
    </citation>
    <scope>NUCLEOTIDE SEQUENCE [LARGE SCALE GENOMIC DNA]</scope>
    <source>
        <strain evidence="3 4">Pan44</strain>
    </source>
</reference>
<organism evidence="3 4">
    <name type="scientific">Caulifigura coniformis</name>
    <dbReference type="NCBI Taxonomy" id="2527983"/>
    <lineage>
        <taxon>Bacteria</taxon>
        <taxon>Pseudomonadati</taxon>
        <taxon>Planctomycetota</taxon>
        <taxon>Planctomycetia</taxon>
        <taxon>Planctomycetales</taxon>
        <taxon>Planctomycetaceae</taxon>
        <taxon>Caulifigura</taxon>
    </lineage>
</organism>
<dbReference type="PANTHER" id="PTHR30093:SF2">
    <property type="entry name" value="TYPE II SECRETION SYSTEM PROTEIN H"/>
    <property type="match status" value="1"/>
</dbReference>
<keyword evidence="1" id="KW-0812">Transmembrane</keyword>
<proteinExistence type="predicted"/>
<protein>
    <submittedName>
        <fullName evidence="3">Putative major pilin subunit</fullName>
    </submittedName>
</protein>
<evidence type="ECO:0000259" key="2">
    <source>
        <dbReference type="Pfam" id="PF07596"/>
    </source>
</evidence>
<dbReference type="EMBL" id="CP036271">
    <property type="protein sequence ID" value="QDT56427.1"/>
    <property type="molecule type" value="Genomic_DNA"/>
</dbReference>
<feature type="domain" description="DUF1559" evidence="2">
    <location>
        <begin position="34"/>
        <end position="319"/>
    </location>
</feature>
<keyword evidence="4" id="KW-1185">Reference proteome</keyword>
<evidence type="ECO:0000313" key="4">
    <source>
        <dbReference type="Proteomes" id="UP000315700"/>
    </source>
</evidence>
<dbReference type="InParanoid" id="A0A517SJX8"/>
<dbReference type="PROSITE" id="PS00409">
    <property type="entry name" value="PROKAR_NTER_METHYL"/>
    <property type="match status" value="1"/>
</dbReference>
<gene>
    <name evidence="3" type="ORF">Pan44_44810</name>
</gene>
<dbReference type="PANTHER" id="PTHR30093">
    <property type="entry name" value="GENERAL SECRETION PATHWAY PROTEIN G"/>
    <property type="match status" value="1"/>
</dbReference>
<keyword evidence="1" id="KW-1133">Transmembrane helix</keyword>
<dbReference type="AlphaFoldDB" id="A0A517SJX8"/>
<dbReference type="NCBIfam" id="TIGR04294">
    <property type="entry name" value="pre_pil_HX9DG"/>
    <property type="match status" value="1"/>
</dbReference>
<evidence type="ECO:0000313" key="3">
    <source>
        <dbReference type="EMBL" id="QDT56427.1"/>
    </source>
</evidence>
<dbReference type="KEGG" id="ccos:Pan44_44810"/>
<dbReference type="NCBIfam" id="TIGR02532">
    <property type="entry name" value="IV_pilin_GFxxxE"/>
    <property type="match status" value="1"/>
</dbReference>
<dbReference type="OrthoDB" id="255848at2"/>
<dbReference type="InterPro" id="IPR027558">
    <property type="entry name" value="Pre_pil_HX9DG_C"/>
</dbReference>
<dbReference type="RefSeq" id="WP_145033906.1">
    <property type="nucleotide sequence ID" value="NZ_CP036271.1"/>
</dbReference>
<dbReference type="SUPFAM" id="SSF54523">
    <property type="entry name" value="Pili subunits"/>
    <property type="match status" value="1"/>
</dbReference>
<name>A0A517SJX8_9PLAN</name>